<reference evidence="1" key="1">
    <citation type="submission" date="2021-06" db="EMBL/GenBank/DDBJ databases">
        <authorList>
            <person name="Kallberg Y."/>
            <person name="Tangrot J."/>
            <person name="Rosling A."/>
        </authorList>
    </citation>
    <scope>NUCLEOTIDE SEQUENCE</scope>
    <source>
        <strain evidence="1">28 12/20/2015</strain>
    </source>
</reference>
<gene>
    <name evidence="1" type="ORF">SPELUC_LOCUS13958</name>
</gene>
<proteinExistence type="predicted"/>
<sequence length="53" mass="6245">GFLYKESRELGLQDQKPVSQSDLDNLKVAFLNHYKLFEAVTKDHTVWTQIKKH</sequence>
<comment type="caution">
    <text evidence="1">The sequence shown here is derived from an EMBL/GenBank/DDBJ whole genome shotgun (WGS) entry which is preliminary data.</text>
</comment>
<feature type="non-terminal residue" evidence="1">
    <location>
        <position position="1"/>
    </location>
</feature>
<protein>
    <submittedName>
        <fullName evidence="1">10451_t:CDS:1</fullName>
    </submittedName>
</protein>
<evidence type="ECO:0000313" key="1">
    <source>
        <dbReference type="EMBL" id="CAG8743223.1"/>
    </source>
</evidence>
<evidence type="ECO:0000313" key="2">
    <source>
        <dbReference type="Proteomes" id="UP000789366"/>
    </source>
</evidence>
<keyword evidence="2" id="KW-1185">Reference proteome</keyword>
<dbReference type="Proteomes" id="UP000789366">
    <property type="component" value="Unassembled WGS sequence"/>
</dbReference>
<organism evidence="1 2">
    <name type="scientific">Cetraspora pellucida</name>
    <dbReference type="NCBI Taxonomy" id="1433469"/>
    <lineage>
        <taxon>Eukaryota</taxon>
        <taxon>Fungi</taxon>
        <taxon>Fungi incertae sedis</taxon>
        <taxon>Mucoromycota</taxon>
        <taxon>Glomeromycotina</taxon>
        <taxon>Glomeromycetes</taxon>
        <taxon>Diversisporales</taxon>
        <taxon>Gigasporaceae</taxon>
        <taxon>Cetraspora</taxon>
    </lineage>
</organism>
<accession>A0ACA9QCY0</accession>
<name>A0ACA9QCY0_9GLOM</name>
<dbReference type="EMBL" id="CAJVPW010038990">
    <property type="protein sequence ID" value="CAG8743223.1"/>
    <property type="molecule type" value="Genomic_DNA"/>
</dbReference>